<dbReference type="PANTHER" id="PTHR31061:SF24">
    <property type="entry name" value="LD22376P"/>
    <property type="match status" value="1"/>
</dbReference>
<feature type="transmembrane region" description="Helical" evidence="1">
    <location>
        <begin position="82"/>
        <end position="98"/>
    </location>
</feature>
<proteinExistence type="predicted"/>
<feature type="transmembrane region" description="Helical" evidence="1">
    <location>
        <begin position="118"/>
        <end position="136"/>
    </location>
</feature>
<feature type="transmembrane region" description="Helical" evidence="1">
    <location>
        <begin position="12"/>
        <end position="30"/>
    </location>
</feature>
<sequence length="371" mass="42005">MEKIERVIALDVFRGITIAAMIMVNQPGSWDFRYGQMSHSAWHGCTLTDLIFPFFLFIVGVAMWFAFQKQEQKLTPSLVKKIVRRTILIFLTGIFLNLSKQLMSTGEINFTMLRITGVLQRIAICYGIGAFICLLLSSKQLFLVSGGILVGYWWVLWYFGGTDPYSAEHTIVSQIDAALLGQNHLRSGHLVDASGLFGSIPAIVHVIWGYLLGRIVSLNIDRKELVLKMFIWGVPAILLAKIWDYVFPINKILWTSSYVLFSTGAALITLAFLVWIIDVNNKRGWISPVMAFGVNPLFAYVFAELWGSAMTYLIKIPLDGGLVSLKYYIFSQLFAPFAGNLNGSLLYSALIMLFYWSILWGLYQRKIYIKL</sequence>
<evidence type="ECO:0000313" key="3">
    <source>
        <dbReference type="EMBL" id="SFF18321.1"/>
    </source>
</evidence>
<keyword evidence="4" id="KW-1185">Reference proteome</keyword>
<keyword evidence="1" id="KW-0812">Transmembrane</keyword>
<dbReference type="PANTHER" id="PTHR31061">
    <property type="entry name" value="LD22376P"/>
    <property type="match status" value="1"/>
</dbReference>
<feature type="transmembrane region" description="Helical" evidence="1">
    <location>
        <begin position="193"/>
        <end position="213"/>
    </location>
</feature>
<keyword evidence="1" id="KW-0472">Membrane</keyword>
<accession>A0A1I2GNY8</accession>
<gene>
    <name evidence="3" type="ORF">SAMN05216283_10328</name>
</gene>
<feature type="transmembrane region" description="Helical" evidence="1">
    <location>
        <begin position="289"/>
        <end position="314"/>
    </location>
</feature>
<feature type="transmembrane region" description="Helical" evidence="1">
    <location>
        <begin position="50"/>
        <end position="67"/>
    </location>
</feature>
<dbReference type="Pfam" id="PF07786">
    <property type="entry name" value="HGSNAT_cat"/>
    <property type="match status" value="1"/>
</dbReference>
<dbReference type="InterPro" id="IPR012429">
    <property type="entry name" value="HGSNAT_cat"/>
</dbReference>
<dbReference type="GO" id="GO:0016746">
    <property type="term" value="F:acyltransferase activity"/>
    <property type="evidence" value="ECO:0007669"/>
    <property type="project" value="UniProtKB-KW"/>
</dbReference>
<feature type="transmembrane region" description="Helical" evidence="1">
    <location>
        <begin position="141"/>
        <end position="160"/>
    </location>
</feature>
<dbReference type="STRING" id="655355.SAMN05216283_10328"/>
<feature type="transmembrane region" description="Helical" evidence="1">
    <location>
        <begin position="345"/>
        <end position="363"/>
    </location>
</feature>
<feature type="transmembrane region" description="Helical" evidence="1">
    <location>
        <begin position="225"/>
        <end position="246"/>
    </location>
</feature>
<dbReference type="AlphaFoldDB" id="A0A1I2GNY8"/>
<organism evidence="3 4">
    <name type="scientific">Sunxiuqinia elliptica</name>
    <dbReference type="NCBI Taxonomy" id="655355"/>
    <lineage>
        <taxon>Bacteria</taxon>
        <taxon>Pseudomonadati</taxon>
        <taxon>Bacteroidota</taxon>
        <taxon>Bacteroidia</taxon>
        <taxon>Marinilabiliales</taxon>
        <taxon>Prolixibacteraceae</taxon>
        <taxon>Sunxiuqinia</taxon>
    </lineage>
</organism>
<feature type="transmembrane region" description="Helical" evidence="1">
    <location>
        <begin position="258"/>
        <end position="277"/>
    </location>
</feature>
<keyword evidence="1" id="KW-1133">Transmembrane helix</keyword>
<evidence type="ECO:0000259" key="2">
    <source>
        <dbReference type="Pfam" id="PF07786"/>
    </source>
</evidence>
<evidence type="ECO:0000256" key="1">
    <source>
        <dbReference type="SAM" id="Phobius"/>
    </source>
</evidence>
<dbReference type="RefSeq" id="WP_093919468.1">
    <property type="nucleotide sequence ID" value="NZ_FONW01000003.1"/>
</dbReference>
<evidence type="ECO:0000313" key="4">
    <source>
        <dbReference type="Proteomes" id="UP000198964"/>
    </source>
</evidence>
<protein>
    <submittedName>
        <fullName evidence="3">Predicted acyltransferase</fullName>
    </submittedName>
</protein>
<dbReference type="EMBL" id="FONW01000003">
    <property type="protein sequence ID" value="SFF18321.1"/>
    <property type="molecule type" value="Genomic_DNA"/>
</dbReference>
<name>A0A1I2GNY8_9BACT</name>
<feature type="domain" description="Heparan-alpha-glucosaminide N-acetyltransferase catalytic" evidence="2">
    <location>
        <begin position="6"/>
        <end position="151"/>
    </location>
</feature>
<keyword evidence="3" id="KW-0808">Transferase</keyword>
<reference evidence="3 4" key="1">
    <citation type="submission" date="2016-10" db="EMBL/GenBank/DDBJ databases">
        <authorList>
            <person name="de Groot N.N."/>
        </authorList>
    </citation>
    <scope>NUCLEOTIDE SEQUENCE [LARGE SCALE GENOMIC DNA]</scope>
    <source>
        <strain evidence="3 4">CGMCC 1.9156</strain>
    </source>
</reference>
<dbReference type="Proteomes" id="UP000198964">
    <property type="component" value="Unassembled WGS sequence"/>
</dbReference>
<keyword evidence="3" id="KW-0012">Acyltransferase</keyword>